<sequence>MPGHMNRTKASKKIPLALFGLGRAGNIHAGNIEKNPHCRLKYLVDEDVERCHRFVEEFMSEAVVVKASEADVVYNDPEVQGIVVTSPTFTHPDICLKALKAGKDALCEKPVAADMKTTALVYDEAEKQGRILLCAFNRRFDPALLNLEERVKKGEVGQIHRFKTSSRDSPLPSIEYLRISGGIFHDCAVHDIDECLWIMKELPTQVHTMAHCFTPAIAELDDVDTVSITMKFPSGAIASLDLSRLSTYGYDQRTEVYGSKGMLLNHNTTPTGLHHSNGSGETAQPIHHSFPQRYAASYRGELVHFLNLIQGLEEPRIVKKDTLLSSHIAEACEESHRTGQAVSLSYDHLLTSPPAHEKGGTTDVGSVPMEQDANAVATA</sequence>
<gene>
    <name evidence="8" type="primary">LOC118417417</name>
    <name evidence="6" type="ORF">BRAFLDRAFT_69830</name>
</gene>
<dbReference type="Gene3D" id="3.30.360.10">
    <property type="entry name" value="Dihydrodipicolinate Reductase, domain 2"/>
    <property type="match status" value="1"/>
</dbReference>
<dbReference type="Pfam" id="PF01408">
    <property type="entry name" value="GFO_IDH_MocA"/>
    <property type="match status" value="1"/>
</dbReference>
<feature type="region of interest" description="Disordered" evidence="3">
    <location>
        <begin position="350"/>
        <end position="379"/>
    </location>
</feature>
<evidence type="ECO:0000313" key="7">
    <source>
        <dbReference type="Proteomes" id="UP000001554"/>
    </source>
</evidence>
<keyword evidence="7" id="KW-1185">Reference proteome</keyword>
<name>C3Y8I7_BRAFL</name>
<dbReference type="KEGG" id="bfo:118417417"/>
<accession>C3Y8I7</accession>
<dbReference type="PANTHER" id="PTHR42840:SF3">
    <property type="entry name" value="BINDING ROSSMANN FOLD OXIDOREDUCTASE, PUTATIVE (AFU_ORTHOLOGUE AFUA_2G10240)-RELATED"/>
    <property type="match status" value="1"/>
</dbReference>
<dbReference type="InterPro" id="IPR036291">
    <property type="entry name" value="NAD(P)-bd_dom_sf"/>
</dbReference>
<dbReference type="GO" id="GO:0006740">
    <property type="term" value="P:NADPH regeneration"/>
    <property type="evidence" value="ECO:0000318"/>
    <property type="project" value="GO_Central"/>
</dbReference>
<dbReference type="SUPFAM" id="SSF51735">
    <property type="entry name" value="NAD(P)-binding Rossmann-fold domains"/>
    <property type="match status" value="1"/>
</dbReference>
<evidence type="ECO:0000313" key="6">
    <source>
        <dbReference type="EMBL" id="EEN63424.1"/>
    </source>
</evidence>
<dbReference type="OrthoDB" id="64915at2759"/>
<dbReference type="InterPro" id="IPR000683">
    <property type="entry name" value="Gfo/Idh/MocA-like_OxRdtase_N"/>
</dbReference>
<dbReference type="GeneID" id="118417417"/>
<dbReference type="STRING" id="7739.C3Y8I7"/>
<dbReference type="Gene3D" id="3.40.50.720">
    <property type="entry name" value="NAD(P)-binding Rossmann-like Domain"/>
    <property type="match status" value="1"/>
</dbReference>
<dbReference type="EMBL" id="GG666491">
    <property type="protein sequence ID" value="EEN63424.1"/>
    <property type="molecule type" value="Genomic_DNA"/>
</dbReference>
<reference evidence="8" key="3">
    <citation type="submission" date="2025-04" db="UniProtKB">
        <authorList>
            <consortium name="RefSeq"/>
        </authorList>
    </citation>
    <scope>IDENTIFICATION</scope>
    <source>
        <strain evidence="8">S238N-H82</strain>
        <tissue evidence="8">Testes</tissue>
    </source>
</reference>
<dbReference type="PANTHER" id="PTHR42840">
    <property type="entry name" value="NAD(P)-BINDING ROSSMANN-FOLD SUPERFAMILY PROTEIN-RELATED"/>
    <property type="match status" value="1"/>
</dbReference>
<organism>
    <name type="scientific">Branchiostoma floridae</name>
    <name type="common">Florida lancelet</name>
    <name type="synonym">Amphioxus</name>
    <dbReference type="NCBI Taxonomy" id="7739"/>
    <lineage>
        <taxon>Eukaryota</taxon>
        <taxon>Metazoa</taxon>
        <taxon>Chordata</taxon>
        <taxon>Cephalochordata</taxon>
        <taxon>Leptocardii</taxon>
        <taxon>Amphioxiformes</taxon>
        <taxon>Branchiostomatidae</taxon>
        <taxon>Branchiostoma</taxon>
    </lineage>
</organism>
<reference evidence="6" key="1">
    <citation type="journal article" date="2008" name="Nature">
        <title>The amphioxus genome and the evolution of the chordate karyotype.</title>
        <authorList>
            <consortium name="US DOE Joint Genome Institute (JGI-PGF)"/>
            <person name="Putnam N.H."/>
            <person name="Butts T."/>
            <person name="Ferrier D.E.K."/>
            <person name="Furlong R.F."/>
            <person name="Hellsten U."/>
            <person name="Kawashima T."/>
            <person name="Robinson-Rechavi M."/>
            <person name="Shoguchi E."/>
            <person name="Terry A."/>
            <person name="Yu J.-K."/>
            <person name="Benito-Gutierrez E.L."/>
            <person name="Dubchak I."/>
            <person name="Garcia-Fernandez J."/>
            <person name="Gibson-Brown J.J."/>
            <person name="Grigoriev I.V."/>
            <person name="Horton A.C."/>
            <person name="de Jong P.J."/>
            <person name="Jurka J."/>
            <person name="Kapitonov V.V."/>
            <person name="Kohara Y."/>
            <person name="Kuroki Y."/>
            <person name="Lindquist E."/>
            <person name="Lucas S."/>
            <person name="Osoegawa K."/>
            <person name="Pennacchio L.A."/>
            <person name="Salamov A.A."/>
            <person name="Satou Y."/>
            <person name="Sauka-Spengler T."/>
            <person name="Schmutz J."/>
            <person name="Shin-I T."/>
            <person name="Toyoda A."/>
            <person name="Bronner-Fraser M."/>
            <person name="Fujiyama A."/>
            <person name="Holland L.Z."/>
            <person name="Holland P.W.H."/>
            <person name="Satoh N."/>
            <person name="Rokhsar D.S."/>
        </authorList>
    </citation>
    <scope>NUCLEOTIDE SEQUENCE [LARGE SCALE GENOMIC DNA]</scope>
    <source>
        <strain evidence="6">S238N-H82</strain>
        <tissue evidence="6">Testes</tissue>
    </source>
</reference>
<dbReference type="OMA" id="FLERYMQ"/>
<evidence type="ECO:0000259" key="5">
    <source>
        <dbReference type="Pfam" id="PF22725"/>
    </source>
</evidence>
<proteinExistence type="inferred from homology"/>
<evidence type="ECO:0000256" key="3">
    <source>
        <dbReference type="SAM" id="MobiDB-lite"/>
    </source>
</evidence>
<protein>
    <submittedName>
        <fullName evidence="8">Uncharacterized oxidoreductase YrbE-like</fullName>
    </submittedName>
</protein>
<dbReference type="GO" id="GO:0000166">
    <property type="term" value="F:nucleotide binding"/>
    <property type="evidence" value="ECO:0007669"/>
    <property type="project" value="InterPro"/>
</dbReference>
<keyword evidence="2" id="KW-0560">Oxidoreductase</keyword>
<dbReference type="eggNOG" id="KOG2741">
    <property type="taxonomic scope" value="Eukaryota"/>
</dbReference>
<reference evidence="7" key="2">
    <citation type="journal article" date="2020" name="Nat. Ecol. Evol.">
        <title>Deeply conserved synteny resolves early events in vertebrate evolution.</title>
        <authorList>
            <person name="Simakov O."/>
            <person name="Marletaz F."/>
            <person name="Yue J.X."/>
            <person name="O'Connell B."/>
            <person name="Jenkins J."/>
            <person name="Brandt A."/>
            <person name="Calef R."/>
            <person name="Tung C.H."/>
            <person name="Huang T.K."/>
            <person name="Schmutz J."/>
            <person name="Satoh N."/>
            <person name="Yu J.K."/>
            <person name="Putnam N.H."/>
            <person name="Green R.E."/>
            <person name="Rokhsar D.S."/>
        </authorList>
    </citation>
    <scope>NUCLEOTIDE SEQUENCE [LARGE SCALE GENOMIC DNA]</scope>
    <source>
        <strain evidence="7">S238N-H82</strain>
    </source>
</reference>
<dbReference type="InterPro" id="IPR055170">
    <property type="entry name" value="GFO_IDH_MocA-like_dom"/>
</dbReference>
<dbReference type="Pfam" id="PF22725">
    <property type="entry name" value="GFO_IDH_MocA_C3"/>
    <property type="match status" value="1"/>
</dbReference>
<evidence type="ECO:0000313" key="8">
    <source>
        <dbReference type="RefSeq" id="XP_035678869.1"/>
    </source>
</evidence>
<dbReference type="RefSeq" id="XP_035678869.1">
    <property type="nucleotide sequence ID" value="XM_035822976.1"/>
</dbReference>
<evidence type="ECO:0000256" key="1">
    <source>
        <dbReference type="ARBA" id="ARBA00010928"/>
    </source>
</evidence>
<dbReference type="GO" id="GO:0016491">
    <property type="term" value="F:oxidoreductase activity"/>
    <property type="evidence" value="ECO:0000318"/>
    <property type="project" value="GO_Central"/>
</dbReference>
<dbReference type="AlphaFoldDB" id="C3Y8I7"/>
<evidence type="ECO:0000259" key="4">
    <source>
        <dbReference type="Pfam" id="PF01408"/>
    </source>
</evidence>
<dbReference type="InParanoid" id="C3Y8I7"/>
<dbReference type="SUPFAM" id="SSF55347">
    <property type="entry name" value="Glyceraldehyde-3-phosphate dehydrogenase-like, C-terminal domain"/>
    <property type="match status" value="1"/>
</dbReference>
<comment type="similarity">
    <text evidence="1">Belongs to the Gfo/Idh/MocA family.</text>
</comment>
<evidence type="ECO:0000256" key="2">
    <source>
        <dbReference type="ARBA" id="ARBA00023002"/>
    </source>
</evidence>
<feature type="domain" description="GFO/IDH/MocA-like oxidoreductase" evidence="5">
    <location>
        <begin position="147"/>
        <end position="263"/>
    </location>
</feature>
<feature type="domain" description="Gfo/Idh/MocA-like oxidoreductase N-terminal" evidence="4">
    <location>
        <begin position="17"/>
        <end position="134"/>
    </location>
</feature>
<dbReference type="Proteomes" id="UP000001554">
    <property type="component" value="Chromosome 6"/>
</dbReference>